<gene>
    <name evidence="1" type="ordered locus">AciX8_2444</name>
</gene>
<dbReference type="Pfam" id="PF08811">
    <property type="entry name" value="DUF1800"/>
    <property type="match status" value="1"/>
</dbReference>
<reference evidence="1 2" key="1">
    <citation type="submission" date="2011-11" db="EMBL/GenBank/DDBJ databases">
        <title>Complete sequence of Granulicella mallensis MP5ACTX8.</title>
        <authorList>
            <consortium name="US DOE Joint Genome Institute"/>
            <person name="Lucas S."/>
            <person name="Copeland A."/>
            <person name="Lapidus A."/>
            <person name="Cheng J.-F."/>
            <person name="Goodwin L."/>
            <person name="Pitluck S."/>
            <person name="Peters L."/>
            <person name="Lu M."/>
            <person name="Detter J.C."/>
            <person name="Han C."/>
            <person name="Tapia R."/>
            <person name="Land M."/>
            <person name="Hauser L."/>
            <person name="Kyrpides N."/>
            <person name="Ivanova N."/>
            <person name="Mikhailova N."/>
            <person name="Pagani I."/>
            <person name="Rawat S."/>
            <person name="Mannisto M."/>
            <person name="Haggblom M."/>
            <person name="Woyke T."/>
        </authorList>
    </citation>
    <scope>NUCLEOTIDE SEQUENCE [LARGE SCALE GENOMIC DNA]</scope>
    <source>
        <strain evidence="2">ATCC BAA-1857 / DSM 23137 / MP5ACTX8</strain>
    </source>
</reference>
<dbReference type="AlphaFoldDB" id="G8NY87"/>
<sequence>MRSQFPSFALRPITAGFLCLQFILPAGMYAQGQQMEAQSATMQESSMQKAGPASEPSNAYLSHDAAILQALNRFTYGPRPGDLERVRAMGLSTWFNQQLNPDSIDDKALDERLAIYPAMRLPLDKLMELYPTNGEIRAAMNNRVSVPGGAAEHAIYADQQERYRDKKKGKDVEEEGTAPLPMSPAEFLALQPEPRFKALCHLTLPQLKALRQSLSEEDRSRLTAGMTAQQIEAIAAFNGPRGVVMAEAIQVKLLRDIYSERQLQEVMIDFWLNHFNVYLQKNQQAAYYVTAYERESIRPFALGHFENLLKATAISPAMLTYLDNSESVGPHSSYATGLFTPQRKKPAASGLNENYARELMELHTIGVNGGYTQKDVTEVAKVFTGWTVGKRFKEDGENNLANFDPTKHEPGNKVVMGHTIKEAGSSEGFAVLKLLAGSPQCARFISTKLAIRFVSDAPPPAMIDRMTATFLSTNGDIRRVLLTMVNSPEFFTQGVFRSKVKTPLDYVVSAVRATGSNVESTAALSTAIADLGMPLYGHQTPDGYSMQSDAWNSTSALVSRMNFALALAANRVQGVTTDFDALLGPQATEMSPEIKDKTLEAKLLHVPVSARTEQLILAQTSADPQQQEAELRQVSAVKKRDPLLTGEARTKMGDSAREDTQAALAAGLIMGSPEFQHR</sequence>
<dbReference type="KEGG" id="gma:AciX8_2444"/>
<dbReference type="RefSeq" id="WP_014265639.1">
    <property type="nucleotide sequence ID" value="NC_016631.1"/>
</dbReference>
<dbReference type="EMBL" id="CP003130">
    <property type="protein sequence ID" value="AEU36761.1"/>
    <property type="molecule type" value="Genomic_DNA"/>
</dbReference>
<accession>G8NY87</accession>
<organism evidence="1 2">
    <name type="scientific">Granulicella mallensis (strain ATCC BAA-1857 / DSM 23137 / MP5ACTX8)</name>
    <dbReference type="NCBI Taxonomy" id="682795"/>
    <lineage>
        <taxon>Bacteria</taxon>
        <taxon>Pseudomonadati</taxon>
        <taxon>Acidobacteriota</taxon>
        <taxon>Terriglobia</taxon>
        <taxon>Terriglobales</taxon>
        <taxon>Acidobacteriaceae</taxon>
        <taxon>Granulicella</taxon>
    </lineage>
</organism>
<proteinExistence type="predicted"/>
<name>G8NY87_GRAMM</name>
<evidence type="ECO:0000313" key="1">
    <source>
        <dbReference type="EMBL" id="AEU36761.1"/>
    </source>
</evidence>
<evidence type="ECO:0008006" key="3">
    <source>
        <dbReference type="Google" id="ProtNLM"/>
    </source>
</evidence>
<dbReference type="Proteomes" id="UP000007113">
    <property type="component" value="Chromosome"/>
</dbReference>
<protein>
    <recommendedName>
        <fullName evidence="3">DUF1800 domain-containing protein</fullName>
    </recommendedName>
</protein>
<dbReference type="STRING" id="682795.AciX8_2444"/>
<dbReference type="HOGENOM" id="CLU_026001_0_1_0"/>
<dbReference type="InterPro" id="IPR014917">
    <property type="entry name" value="DUF1800"/>
</dbReference>
<dbReference type="eggNOG" id="COG5267">
    <property type="taxonomic scope" value="Bacteria"/>
</dbReference>
<keyword evidence="2" id="KW-1185">Reference proteome</keyword>
<evidence type="ECO:0000313" key="2">
    <source>
        <dbReference type="Proteomes" id="UP000007113"/>
    </source>
</evidence>